<keyword evidence="1" id="KW-0812">Transmembrane</keyword>
<dbReference type="EMBL" id="JBHSRI010000016">
    <property type="protein sequence ID" value="MFC6039696.1"/>
    <property type="molecule type" value="Genomic_DNA"/>
</dbReference>
<keyword evidence="1" id="KW-0472">Membrane</keyword>
<evidence type="ECO:0000313" key="2">
    <source>
        <dbReference type="EMBL" id="MFC6039696.1"/>
    </source>
</evidence>
<accession>A0ABW1L8Y9</accession>
<dbReference type="Proteomes" id="UP001596170">
    <property type="component" value="Unassembled WGS sequence"/>
</dbReference>
<comment type="caution">
    <text evidence="2">The sequence shown here is derived from an EMBL/GenBank/DDBJ whole genome shotgun (WGS) entry which is preliminary data.</text>
</comment>
<organism evidence="2 3">
    <name type="scientific">Paenisporosarcina macmurdoensis</name>
    <dbReference type="NCBI Taxonomy" id="212659"/>
    <lineage>
        <taxon>Bacteria</taxon>
        <taxon>Bacillati</taxon>
        <taxon>Bacillota</taxon>
        <taxon>Bacilli</taxon>
        <taxon>Bacillales</taxon>
        <taxon>Caryophanaceae</taxon>
        <taxon>Paenisporosarcina</taxon>
    </lineage>
</organism>
<evidence type="ECO:0000313" key="3">
    <source>
        <dbReference type="Proteomes" id="UP001596170"/>
    </source>
</evidence>
<protein>
    <recommendedName>
        <fullName evidence="4">DUF3188 domain-containing protein</fullName>
    </recommendedName>
</protein>
<feature type="transmembrane region" description="Helical" evidence="1">
    <location>
        <begin position="7"/>
        <end position="25"/>
    </location>
</feature>
<keyword evidence="3" id="KW-1185">Reference proteome</keyword>
<keyword evidence="1" id="KW-1133">Transmembrane helix</keyword>
<sequence>MKLNQNYLYIALFIGLFAILVGTDYNNQSEFNWTKNLLMSGVFIVLFILIMGSTLKKAINKKDSDSQ</sequence>
<evidence type="ECO:0000256" key="1">
    <source>
        <dbReference type="SAM" id="Phobius"/>
    </source>
</evidence>
<proteinExistence type="predicted"/>
<evidence type="ECO:0008006" key="4">
    <source>
        <dbReference type="Google" id="ProtNLM"/>
    </source>
</evidence>
<name>A0ABW1L8Y9_9BACL</name>
<feature type="transmembrane region" description="Helical" evidence="1">
    <location>
        <begin position="37"/>
        <end position="55"/>
    </location>
</feature>
<reference evidence="3" key="1">
    <citation type="journal article" date="2019" name="Int. J. Syst. Evol. Microbiol.">
        <title>The Global Catalogue of Microorganisms (GCM) 10K type strain sequencing project: providing services to taxonomists for standard genome sequencing and annotation.</title>
        <authorList>
            <consortium name="The Broad Institute Genomics Platform"/>
            <consortium name="The Broad Institute Genome Sequencing Center for Infectious Disease"/>
            <person name="Wu L."/>
            <person name="Ma J."/>
        </authorList>
    </citation>
    <scope>NUCLEOTIDE SEQUENCE [LARGE SCALE GENOMIC DNA]</scope>
    <source>
        <strain evidence="3">CCUG 54527</strain>
    </source>
</reference>
<dbReference type="RefSeq" id="WP_377733837.1">
    <property type="nucleotide sequence ID" value="NZ_JBHSRI010000016.1"/>
</dbReference>
<gene>
    <name evidence="2" type="ORF">ACFPYN_09725</name>
</gene>